<protein>
    <submittedName>
        <fullName evidence="2">Uncharacterized protein</fullName>
    </submittedName>
</protein>
<organism evidence="2 3">
    <name type="scientific">Amycolatopsis azurea DSM 43854</name>
    <dbReference type="NCBI Taxonomy" id="1238180"/>
    <lineage>
        <taxon>Bacteria</taxon>
        <taxon>Bacillati</taxon>
        <taxon>Actinomycetota</taxon>
        <taxon>Actinomycetes</taxon>
        <taxon>Pseudonocardiales</taxon>
        <taxon>Pseudonocardiaceae</taxon>
        <taxon>Amycolatopsis</taxon>
    </lineage>
</organism>
<evidence type="ECO:0000256" key="1">
    <source>
        <dbReference type="SAM" id="MobiDB-lite"/>
    </source>
</evidence>
<dbReference type="AlphaFoldDB" id="M2PVI1"/>
<feature type="region of interest" description="Disordered" evidence="1">
    <location>
        <begin position="1"/>
        <end position="40"/>
    </location>
</feature>
<dbReference type="PATRIC" id="fig|1238180.3.peg.1615"/>
<accession>M2PVI1</accession>
<proteinExistence type="predicted"/>
<name>M2PVI1_9PSEU</name>
<gene>
    <name evidence="2" type="ORF">C791_0257</name>
</gene>
<sequence>MAARRTSLSRREQSLTSKFTAPRRVGHSADVHPADEPIQL</sequence>
<evidence type="ECO:0000313" key="2">
    <source>
        <dbReference type="EMBL" id="EMD28633.1"/>
    </source>
</evidence>
<reference evidence="2 3" key="1">
    <citation type="submission" date="2012-10" db="EMBL/GenBank/DDBJ databases">
        <title>Genome assembly of Amycolatopsis azurea DSM 43854.</title>
        <authorList>
            <person name="Khatri I."/>
            <person name="Kaur I."/>
            <person name="Subramanian S."/>
            <person name="Mayilraj S."/>
        </authorList>
    </citation>
    <scope>NUCLEOTIDE SEQUENCE [LARGE SCALE GENOMIC DNA]</scope>
    <source>
        <strain evidence="2 3">DSM 43854</strain>
    </source>
</reference>
<evidence type="ECO:0000313" key="3">
    <source>
        <dbReference type="Proteomes" id="UP000014137"/>
    </source>
</evidence>
<dbReference type="EMBL" id="ANMG01000010">
    <property type="protein sequence ID" value="EMD28633.1"/>
    <property type="molecule type" value="Genomic_DNA"/>
</dbReference>
<feature type="compositionally biased region" description="Basic and acidic residues" evidence="1">
    <location>
        <begin position="27"/>
        <end position="40"/>
    </location>
</feature>
<dbReference type="Proteomes" id="UP000014137">
    <property type="component" value="Unassembled WGS sequence"/>
</dbReference>
<comment type="caution">
    <text evidence="2">The sequence shown here is derived from an EMBL/GenBank/DDBJ whole genome shotgun (WGS) entry which is preliminary data.</text>
</comment>